<keyword evidence="5" id="KW-0175">Coiled coil</keyword>
<feature type="domain" description="UBP-type" evidence="8">
    <location>
        <begin position="236"/>
        <end position="343"/>
    </location>
</feature>
<dbReference type="SMART" id="SM00184">
    <property type="entry name" value="RING"/>
    <property type="match status" value="1"/>
</dbReference>
<dbReference type="PROSITE" id="PS50089">
    <property type="entry name" value="ZF_RING_2"/>
    <property type="match status" value="1"/>
</dbReference>
<keyword evidence="10" id="KW-1185">Reference proteome</keyword>
<dbReference type="Proteomes" id="UP001152024">
    <property type="component" value="Unassembled WGS sequence"/>
</dbReference>
<dbReference type="SUPFAM" id="SSF57850">
    <property type="entry name" value="RING/U-box"/>
    <property type="match status" value="1"/>
</dbReference>
<dbReference type="EMBL" id="JAOQBH010000002">
    <property type="protein sequence ID" value="KAJ4140297.1"/>
    <property type="molecule type" value="Genomic_DNA"/>
</dbReference>
<dbReference type="CDD" id="cd16457">
    <property type="entry name" value="RING-H2_BRAP2"/>
    <property type="match status" value="1"/>
</dbReference>
<dbReference type="InterPro" id="IPR013083">
    <property type="entry name" value="Znf_RING/FYVE/PHD"/>
</dbReference>
<proteinExistence type="predicted"/>
<accession>A0ABQ8RQT4</accession>
<dbReference type="Pfam" id="PF13639">
    <property type="entry name" value="zf-RING_2"/>
    <property type="match status" value="1"/>
</dbReference>
<feature type="coiled-coil region" evidence="5">
    <location>
        <begin position="457"/>
        <end position="501"/>
    </location>
</feature>
<organism evidence="9 10">
    <name type="scientific">Fusarium equiseti</name>
    <name type="common">Fusarium scirpi</name>
    <dbReference type="NCBI Taxonomy" id="61235"/>
    <lineage>
        <taxon>Eukaryota</taxon>
        <taxon>Fungi</taxon>
        <taxon>Dikarya</taxon>
        <taxon>Ascomycota</taxon>
        <taxon>Pezizomycotina</taxon>
        <taxon>Sordariomycetes</taxon>
        <taxon>Hypocreomycetidae</taxon>
        <taxon>Hypocreales</taxon>
        <taxon>Nectriaceae</taxon>
        <taxon>Fusarium</taxon>
        <taxon>Fusarium incarnatum-equiseti species complex</taxon>
    </lineage>
</organism>
<evidence type="ECO:0000256" key="1">
    <source>
        <dbReference type="ARBA" id="ARBA00022723"/>
    </source>
</evidence>
<feature type="region of interest" description="Disordered" evidence="6">
    <location>
        <begin position="517"/>
        <end position="540"/>
    </location>
</feature>
<sequence>MGETSRNTPSAAPSLGPTFGGAGTATKADFLPLETKNTELGWGVVHFYRDGDETPNLVENGGPENGIGDSKDNDCTTLCIPAVPAYMSPGDLMGFVGERWRSDISHCRMVMTSRMNRYLVLLKFRDNFRAKQWRQEFDGKVFNTMEPQICHVVFVKTITFEIPTRKSSAALSALTSSAGMSNSLRPFPPPTPNLVELPTCPVCLERMDETNGLMTIPCSHVFHCTCLQNWKGAGCPVCRFTNTSPKVDTDSSNPHTQPFGSGVSNLCTVCDCTDDLWICLICGHVGCGRYKGGHAKDHWKETAHCFALELETQHVWDYAGDMWVHRLIRDKGDGKVVELPSRNRSVGHLEEEDVVPRTKLESIGLEYTHLVTSQLESQRAYYEELISKTVDKASKASATAENAAAQASEAMEKLALLEEKYTALSHATVPELEKQLEREHNKASKSEMLARNLGKSLQEEKRLNEGLMKRIEHLSTDHETMAKELDKIKTENAELQEMNRDLSMFISGQEKLKELENEGKIDLEGSSASVPEKKNRRRKR</sequence>
<evidence type="ECO:0000259" key="7">
    <source>
        <dbReference type="PROSITE" id="PS50089"/>
    </source>
</evidence>
<dbReference type="Pfam" id="PF02148">
    <property type="entry name" value="zf-UBP"/>
    <property type="match status" value="1"/>
</dbReference>
<evidence type="ECO:0000313" key="9">
    <source>
        <dbReference type="EMBL" id="KAJ4140297.1"/>
    </source>
</evidence>
<keyword evidence="3" id="KW-0862">Zinc</keyword>
<evidence type="ECO:0000313" key="10">
    <source>
        <dbReference type="Proteomes" id="UP001152024"/>
    </source>
</evidence>
<dbReference type="InterPro" id="IPR034931">
    <property type="entry name" value="ETP1_RRM"/>
</dbReference>
<keyword evidence="1" id="KW-0479">Metal-binding</keyword>
<gene>
    <name evidence="9" type="ORF">NW768_001654</name>
</gene>
<evidence type="ECO:0000256" key="5">
    <source>
        <dbReference type="SAM" id="Coils"/>
    </source>
</evidence>
<keyword evidence="2 4" id="KW-0863">Zinc-finger</keyword>
<dbReference type="SMART" id="SM00290">
    <property type="entry name" value="ZnF_UBP"/>
    <property type="match status" value="1"/>
</dbReference>
<evidence type="ECO:0000259" key="8">
    <source>
        <dbReference type="PROSITE" id="PS50271"/>
    </source>
</evidence>
<evidence type="ECO:0000256" key="2">
    <source>
        <dbReference type="ARBA" id="ARBA00022771"/>
    </source>
</evidence>
<feature type="coiled-coil region" evidence="5">
    <location>
        <begin position="400"/>
        <end position="427"/>
    </location>
</feature>
<evidence type="ECO:0000256" key="4">
    <source>
        <dbReference type="PROSITE-ProRule" id="PRU00502"/>
    </source>
</evidence>
<feature type="region of interest" description="Disordered" evidence="6">
    <location>
        <begin position="1"/>
        <end position="21"/>
    </location>
</feature>
<protein>
    <submittedName>
        <fullName evidence="9">Uncharacterized protein</fullName>
    </submittedName>
</protein>
<dbReference type="InterPro" id="IPR047243">
    <property type="entry name" value="RING-H2_BRAP2"/>
</dbReference>
<dbReference type="InterPro" id="IPR011422">
    <property type="entry name" value="BRAP2/ETP1_RRM"/>
</dbReference>
<feature type="domain" description="RING-type" evidence="7">
    <location>
        <begin position="200"/>
        <end position="239"/>
    </location>
</feature>
<dbReference type="InterPro" id="IPR001607">
    <property type="entry name" value="Znf_UBP"/>
</dbReference>
<dbReference type="PANTHER" id="PTHR24007">
    <property type="entry name" value="BRCA1-ASSOCIATED PROTEIN"/>
    <property type="match status" value="1"/>
</dbReference>
<dbReference type="Pfam" id="PF07576">
    <property type="entry name" value="BRAP2"/>
    <property type="match status" value="1"/>
</dbReference>
<feature type="compositionally biased region" description="Polar residues" evidence="6">
    <location>
        <begin position="1"/>
        <end position="11"/>
    </location>
</feature>
<dbReference type="PANTHER" id="PTHR24007:SF7">
    <property type="entry name" value="BRCA1-ASSOCIATED PROTEIN"/>
    <property type="match status" value="1"/>
</dbReference>
<dbReference type="PROSITE" id="PS50271">
    <property type="entry name" value="ZF_UBP"/>
    <property type="match status" value="1"/>
</dbReference>
<dbReference type="InterPro" id="IPR001841">
    <property type="entry name" value="Znf_RING"/>
</dbReference>
<dbReference type="CDD" id="cd12717">
    <property type="entry name" value="RRM_ETP1"/>
    <property type="match status" value="1"/>
</dbReference>
<dbReference type="Gene3D" id="3.30.40.10">
    <property type="entry name" value="Zinc/RING finger domain, C3HC4 (zinc finger)"/>
    <property type="match status" value="2"/>
</dbReference>
<comment type="caution">
    <text evidence="9">The sequence shown here is derived from an EMBL/GenBank/DDBJ whole genome shotgun (WGS) entry which is preliminary data.</text>
</comment>
<evidence type="ECO:0000256" key="3">
    <source>
        <dbReference type="ARBA" id="ARBA00022833"/>
    </source>
</evidence>
<name>A0ABQ8RQT4_FUSEQ</name>
<reference evidence="9" key="1">
    <citation type="submission" date="2022-09" db="EMBL/GenBank/DDBJ databases">
        <title>Fusarium specimens isolated from Avocado Roots.</title>
        <authorList>
            <person name="Stajich J."/>
            <person name="Roper C."/>
            <person name="Heimlech-Rivalta G."/>
        </authorList>
    </citation>
    <scope>NUCLEOTIDE SEQUENCE</scope>
    <source>
        <strain evidence="9">CF00095</strain>
    </source>
</reference>
<evidence type="ECO:0000256" key="6">
    <source>
        <dbReference type="SAM" id="MobiDB-lite"/>
    </source>
</evidence>